<dbReference type="GO" id="GO:0004674">
    <property type="term" value="F:protein serine/threonine kinase activity"/>
    <property type="evidence" value="ECO:0007669"/>
    <property type="project" value="TreeGrafter"/>
</dbReference>
<name>A0A822BX70_9BILA</name>
<evidence type="ECO:0000313" key="2">
    <source>
        <dbReference type="EMBL" id="CAF5016476.1"/>
    </source>
</evidence>
<dbReference type="GO" id="GO:0016242">
    <property type="term" value="P:negative regulation of macroautophagy"/>
    <property type="evidence" value="ECO:0007669"/>
    <property type="project" value="TreeGrafter"/>
</dbReference>
<dbReference type="GO" id="GO:0031929">
    <property type="term" value="P:TOR signaling"/>
    <property type="evidence" value="ECO:0007669"/>
    <property type="project" value="TreeGrafter"/>
</dbReference>
<feature type="domain" description="PI3K/PI4K catalytic" evidence="1">
    <location>
        <begin position="30"/>
        <end position="130"/>
    </location>
</feature>
<reference evidence="2" key="1">
    <citation type="submission" date="2021-02" db="EMBL/GenBank/DDBJ databases">
        <authorList>
            <person name="Nowell W R."/>
        </authorList>
    </citation>
    <scope>NUCLEOTIDE SEQUENCE</scope>
</reference>
<comment type="caution">
    <text evidence="2">The sequence shown here is derived from an EMBL/GenBank/DDBJ whole genome shotgun (WGS) entry which is preliminary data.</text>
</comment>
<dbReference type="InterPro" id="IPR011009">
    <property type="entry name" value="Kinase-like_dom_sf"/>
</dbReference>
<evidence type="ECO:0000313" key="3">
    <source>
        <dbReference type="Proteomes" id="UP000663848"/>
    </source>
</evidence>
<dbReference type="GO" id="GO:0031931">
    <property type="term" value="C:TORC1 complex"/>
    <property type="evidence" value="ECO:0007669"/>
    <property type="project" value="TreeGrafter"/>
</dbReference>
<dbReference type="Pfam" id="PF00454">
    <property type="entry name" value="PI3_PI4_kinase"/>
    <property type="match status" value="1"/>
</dbReference>
<dbReference type="PROSITE" id="PS50290">
    <property type="entry name" value="PI3_4_KINASE_3"/>
    <property type="match status" value="1"/>
</dbReference>
<organism evidence="2 3">
    <name type="scientific">Rotaria socialis</name>
    <dbReference type="NCBI Taxonomy" id="392032"/>
    <lineage>
        <taxon>Eukaryota</taxon>
        <taxon>Metazoa</taxon>
        <taxon>Spiralia</taxon>
        <taxon>Gnathifera</taxon>
        <taxon>Rotifera</taxon>
        <taxon>Eurotatoria</taxon>
        <taxon>Bdelloidea</taxon>
        <taxon>Philodinida</taxon>
        <taxon>Philodinidae</taxon>
        <taxon>Rotaria</taxon>
    </lineage>
</organism>
<dbReference type="InterPro" id="IPR050517">
    <property type="entry name" value="DDR_Repair_Kinase"/>
</dbReference>
<dbReference type="Proteomes" id="UP000663848">
    <property type="component" value="Unassembled WGS sequence"/>
</dbReference>
<sequence length="130" mass="14933">NQISPKLAEIKHSVIPNPGEDGQFHTIHSVGQTVQVLPTKTRPKKLMFVGSNGHRYQYLLKGLEDLHLDERIMQLLSIINVMFNKINRNEPGSYEARNYTVIPLASRSGLIQWVEGATPLFTLYKRWQQH</sequence>
<gene>
    <name evidence="2" type="ORF">QYT958_LOCUS39557</name>
</gene>
<dbReference type="GO" id="GO:0031932">
    <property type="term" value="C:TORC2 complex"/>
    <property type="evidence" value="ECO:0007669"/>
    <property type="project" value="TreeGrafter"/>
</dbReference>
<dbReference type="Gene3D" id="3.30.1010.10">
    <property type="entry name" value="Phosphatidylinositol 3-kinase Catalytic Subunit, Chain A, domain 4"/>
    <property type="match status" value="1"/>
</dbReference>
<dbReference type="GO" id="GO:0005737">
    <property type="term" value="C:cytoplasm"/>
    <property type="evidence" value="ECO:0007669"/>
    <property type="project" value="TreeGrafter"/>
</dbReference>
<dbReference type="PANTHER" id="PTHR11139:SF119">
    <property type="entry name" value="SERINE_THREONINE-PROTEIN KINASE SMG1"/>
    <property type="match status" value="1"/>
</dbReference>
<proteinExistence type="predicted"/>
<protein>
    <recommendedName>
        <fullName evidence="1">PI3K/PI4K catalytic domain-containing protein</fullName>
    </recommendedName>
</protein>
<dbReference type="GO" id="GO:0005634">
    <property type="term" value="C:nucleus"/>
    <property type="evidence" value="ECO:0007669"/>
    <property type="project" value="TreeGrafter"/>
</dbReference>
<dbReference type="PANTHER" id="PTHR11139">
    <property type="entry name" value="ATAXIA TELANGIECTASIA MUTATED ATM -RELATED"/>
    <property type="match status" value="1"/>
</dbReference>
<dbReference type="InterPro" id="IPR000403">
    <property type="entry name" value="PI3/4_kinase_cat_dom"/>
</dbReference>
<evidence type="ECO:0000259" key="1">
    <source>
        <dbReference type="PROSITE" id="PS50290"/>
    </source>
</evidence>
<feature type="non-terminal residue" evidence="2">
    <location>
        <position position="130"/>
    </location>
</feature>
<dbReference type="EMBL" id="CAJOBR010037317">
    <property type="protein sequence ID" value="CAF5016476.1"/>
    <property type="molecule type" value="Genomic_DNA"/>
</dbReference>
<dbReference type="AlphaFoldDB" id="A0A822BX70"/>
<accession>A0A822BX70</accession>
<dbReference type="SUPFAM" id="SSF56112">
    <property type="entry name" value="Protein kinase-like (PK-like)"/>
    <property type="match status" value="1"/>
</dbReference>